<sequence length="25" mass="2654">MLLKCGAIANAFDILQNTPLHVIAS</sequence>
<comment type="caution">
    <text evidence="1">The sequence shown here is derived from an EMBL/GenBank/DDBJ whole genome shotgun (WGS) entry which is preliminary data.</text>
</comment>
<evidence type="ECO:0000313" key="3">
    <source>
        <dbReference type="Proteomes" id="UP000663848"/>
    </source>
</evidence>
<evidence type="ECO:0000313" key="2">
    <source>
        <dbReference type="EMBL" id="CAF5107040.1"/>
    </source>
</evidence>
<protein>
    <submittedName>
        <fullName evidence="1">Uncharacterized protein</fullName>
    </submittedName>
</protein>
<dbReference type="EMBL" id="CAJOBR010071650">
    <property type="protein sequence ID" value="CAF5101523.1"/>
    <property type="molecule type" value="Genomic_DNA"/>
</dbReference>
<proteinExistence type="predicted"/>
<dbReference type="EMBL" id="CAJOBR010073717">
    <property type="protein sequence ID" value="CAF5107040.1"/>
    <property type="molecule type" value="Genomic_DNA"/>
</dbReference>
<feature type="non-terminal residue" evidence="1">
    <location>
        <position position="25"/>
    </location>
</feature>
<evidence type="ECO:0000313" key="1">
    <source>
        <dbReference type="EMBL" id="CAF5101523.1"/>
    </source>
</evidence>
<organism evidence="1 3">
    <name type="scientific">Rotaria socialis</name>
    <dbReference type="NCBI Taxonomy" id="392032"/>
    <lineage>
        <taxon>Eukaryota</taxon>
        <taxon>Metazoa</taxon>
        <taxon>Spiralia</taxon>
        <taxon>Gnathifera</taxon>
        <taxon>Rotifera</taxon>
        <taxon>Eurotatoria</taxon>
        <taxon>Bdelloidea</taxon>
        <taxon>Philodinida</taxon>
        <taxon>Philodinidae</taxon>
        <taxon>Rotaria</taxon>
    </lineage>
</organism>
<dbReference type="AlphaFoldDB" id="A0A822EMS6"/>
<dbReference type="Proteomes" id="UP000663848">
    <property type="component" value="Unassembled WGS sequence"/>
</dbReference>
<accession>A0A822EMS6</accession>
<name>A0A822EMS6_9BILA</name>
<reference evidence="1" key="1">
    <citation type="submission" date="2021-02" db="EMBL/GenBank/DDBJ databases">
        <authorList>
            <person name="Nowell W R."/>
        </authorList>
    </citation>
    <scope>NUCLEOTIDE SEQUENCE</scope>
</reference>
<gene>
    <name evidence="1" type="ORF">QYT958_LOCUS44866</name>
    <name evidence="2" type="ORF">QYT958_LOCUS45166</name>
</gene>